<feature type="compositionally biased region" description="Polar residues" evidence="5">
    <location>
        <begin position="422"/>
        <end position="468"/>
    </location>
</feature>
<dbReference type="OrthoDB" id="5348404at2759"/>
<keyword evidence="4 6" id="KW-0472">Membrane</keyword>
<evidence type="ECO:0000256" key="1">
    <source>
        <dbReference type="ARBA" id="ARBA00004141"/>
    </source>
</evidence>
<reference evidence="7" key="1">
    <citation type="submission" date="2020-12" db="EMBL/GenBank/DDBJ databases">
        <title>Metabolic potential, ecology and presence of endohyphal bacteria is reflected in genomic diversity of Mucoromycotina.</title>
        <authorList>
            <person name="Muszewska A."/>
            <person name="Okrasinska A."/>
            <person name="Steczkiewicz K."/>
            <person name="Drgas O."/>
            <person name="Orlowska M."/>
            <person name="Perlinska-Lenart U."/>
            <person name="Aleksandrzak-Piekarczyk T."/>
            <person name="Szatraj K."/>
            <person name="Zielenkiewicz U."/>
            <person name="Pilsyk S."/>
            <person name="Malc E."/>
            <person name="Mieczkowski P."/>
            <person name="Kruszewska J.S."/>
            <person name="Biernat P."/>
            <person name="Pawlowska J."/>
        </authorList>
    </citation>
    <scope>NUCLEOTIDE SEQUENCE</scope>
    <source>
        <strain evidence="7">WA0000051536</strain>
    </source>
</reference>
<evidence type="ECO:0000313" key="8">
    <source>
        <dbReference type="Proteomes" id="UP000612746"/>
    </source>
</evidence>
<gene>
    <name evidence="7" type="ORF">INT44_007472</name>
</gene>
<dbReference type="InterPro" id="IPR005178">
    <property type="entry name" value="Ostalpha/TMEM184C"/>
</dbReference>
<dbReference type="AlphaFoldDB" id="A0A8H7PMP3"/>
<protein>
    <submittedName>
        <fullName evidence="7">Uncharacterized protein</fullName>
    </submittedName>
</protein>
<evidence type="ECO:0000256" key="4">
    <source>
        <dbReference type="ARBA" id="ARBA00023136"/>
    </source>
</evidence>
<evidence type="ECO:0000256" key="5">
    <source>
        <dbReference type="SAM" id="MobiDB-lite"/>
    </source>
</evidence>
<feature type="transmembrane region" description="Helical" evidence="6">
    <location>
        <begin position="208"/>
        <end position="235"/>
    </location>
</feature>
<feature type="transmembrane region" description="Helical" evidence="6">
    <location>
        <begin position="256"/>
        <end position="277"/>
    </location>
</feature>
<accession>A0A8H7PMP3</accession>
<dbReference type="PANTHER" id="PTHR23423">
    <property type="entry name" value="ORGANIC SOLUTE TRANSPORTER-RELATED"/>
    <property type="match status" value="1"/>
</dbReference>
<evidence type="ECO:0000256" key="2">
    <source>
        <dbReference type="ARBA" id="ARBA00022692"/>
    </source>
</evidence>
<feature type="transmembrane region" description="Helical" evidence="6">
    <location>
        <begin position="46"/>
        <end position="65"/>
    </location>
</feature>
<feature type="transmembrane region" description="Helical" evidence="6">
    <location>
        <begin position="297"/>
        <end position="319"/>
    </location>
</feature>
<dbReference type="Proteomes" id="UP000612746">
    <property type="component" value="Unassembled WGS sequence"/>
</dbReference>
<sequence>MSSNGTLAVTCPTEPGLRAQDGFPIHSNPSFDFTNVLSDPTANWHIIGWLVSAGLCLITWIVSLIGISRHLRNYYDPEIQRHKVRILLYPPIYATLSFVQYLRPDYSTTIGFFATLFEALAVYNLYICLQALLEPFYKEANGRKEPYATKVMGIWKLNLKSKWGMHYRIITDIMVFQFPIWSMVDAFISIFAELKGRYCAEIYSVKGAYLWLTVINFASLSIILTALFTYLAVFGPEYKRGHIPSHGMFWCVKGPIMIIFYLGEILLSLLVTFNVIKGTDGSSSHDGTPWTAQAVRFGIYVLLVCVVMTVVSILMLKYFGVKSTQHRIMDDTIYLDRSNKMTVWQAIVDSLLKFIPELFGNILCCGVDSFKLARKRVEMRGRQQREMQMEGEDGHPMFPVTQDDGSQPLNSGPTAEPPYNTYMPSQSNNSYDGYSNNHNGQNAYPSSAPSNNAHRPYTDQRNAQNTYAPSAPSADGYGYPEHKAAYNKL</sequence>
<evidence type="ECO:0000313" key="7">
    <source>
        <dbReference type="EMBL" id="KAG2176808.1"/>
    </source>
</evidence>
<comment type="caution">
    <text evidence="7">The sequence shown here is derived from an EMBL/GenBank/DDBJ whole genome shotgun (WGS) entry which is preliminary data.</text>
</comment>
<proteinExistence type="predicted"/>
<feature type="transmembrane region" description="Helical" evidence="6">
    <location>
        <begin position="169"/>
        <end position="188"/>
    </location>
</feature>
<keyword evidence="3 6" id="KW-1133">Transmembrane helix</keyword>
<dbReference type="SMART" id="SM01417">
    <property type="entry name" value="Solute_trans_a"/>
    <property type="match status" value="1"/>
</dbReference>
<evidence type="ECO:0000256" key="6">
    <source>
        <dbReference type="SAM" id="Phobius"/>
    </source>
</evidence>
<keyword evidence="2 6" id="KW-0812">Transmembrane</keyword>
<feature type="region of interest" description="Disordered" evidence="5">
    <location>
        <begin position="381"/>
        <end position="489"/>
    </location>
</feature>
<dbReference type="GO" id="GO:0016020">
    <property type="term" value="C:membrane"/>
    <property type="evidence" value="ECO:0007669"/>
    <property type="project" value="UniProtKB-SubCell"/>
</dbReference>
<feature type="transmembrane region" description="Helical" evidence="6">
    <location>
        <begin position="109"/>
        <end position="133"/>
    </location>
</feature>
<evidence type="ECO:0000256" key="3">
    <source>
        <dbReference type="ARBA" id="ARBA00022989"/>
    </source>
</evidence>
<name>A0A8H7PMP3_9FUNG</name>
<dbReference type="EMBL" id="JAEPRA010000013">
    <property type="protein sequence ID" value="KAG2176808.1"/>
    <property type="molecule type" value="Genomic_DNA"/>
</dbReference>
<feature type="compositionally biased region" description="Basic and acidic residues" evidence="5">
    <location>
        <begin position="480"/>
        <end position="489"/>
    </location>
</feature>
<organism evidence="7 8">
    <name type="scientific">Umbelopsis vinacea</name>
    <dbReference type="NCBI Taxonomy" id="44442"/>
    <lineage>
        <taxon>Eukaryota</taxon>
        <taxon>Fungi</taxon>
        <taxon>Fungi incertae sedis</taxon>
        <taxon>Mucoromycota</taxon>
        <taxon>Mucoromycotina</taxon>
        <taxon>Umbelopsidomycetes</taxon>
        <taxon>Umbelopsidales</taxon>
        <taxon>Umbelopsidaceae</taxon>
        <taxon>Umbelopsis</taxon>
    </lineage>
</organism>
<feature type="compositionally biased region" description="Polar residues" evidence="5">
    <location>
        <begin position="403"/>
        <end position="413"/>
    </location>
</feature>
<dbReference type="Pfam" id="PF03619">
    <property type="entry name" value="Solute_trans_a"/>
    <property type="match status" value="1"/>
</dbReference>
<keyword evidence="8" id="KW-1185">Reference proteome</keyword>
<comment type="subcellular location">
    <subcellularLocation>
        <location evidence="1">Membrane</location>
        <topology evidence="1">Multi-pass membrane protein</topology>
    </subcellularLocation>
</comment>
<feature type="compositionally biased region" description="Basic and acidic residues" evidence="5">
    <location>
        <begin position="381"/>
        <end position="395"/>
    </location>
</feature>